<comment type="caution">
    <text evidence="2">The sequence shown here is derived from an EMBL/GenBank/DDBJ whole genome shotgun (WGS) entry which is preliminary data.</text>
</comment>
<dbReference type="Proteomes" id="UP001141327">
    <property type="component" value="Unassembled WGS sequence"/>
</dbReference>
<reference evidence="2" key="1">
    <citation type="journal article" date="2022" name="bioRxiv">
        <title>Genomics of Preaxostyla Flagellates Illuminates Evolutionary Transitions and the Path Towards Mitochondrial Loss.</title>
        <authorList>
            <person name="Novak L.V.F."/>
            <person name="Treitli S.C."/>
            <person name="Pyrih J."/>
            <person name="Halakuc P."/>
            <person name="Pipaliya S.V."/>
            <person name="Vacek V."/>
            <person name="Brzon O."/>
            <person name="Soukal P."/>
            <person name="Eme L."/>
            <person name="Dacks J.B."/>
            <person name="Karnkowska A."/>
            <person name="Elias M."/>
            <person name="Hampl V."/>
        </authorList>
    </citation>
    <scope>NUCLEOTIDE SEQUENCE</scope>
    <source>
        <strain evidence="2">RCP-MX</strain>
    </source>
</reference>
<keyword evidence="3" id="KW-1185">Reference proteome</keyword>
<feature type="signal peptide" evidence="1">
    <location>
        <begin position="1"/>
        <end position="28"/>
    </location>
</feature>
<accession>A0ABQ8UR75</accession>
<evidence type="ECO:0000256" key="1">
    <source>
        <dbReference type="SAM" id="SignalP"/>
    </source>
</evidence>
<protein>
    <submittedName>
        <fullName evidence="2">Uncharacterized protein</fullName>
    </submittedName>
</protein>
<sequence length="732" mass="78302">MAAAGGFSFSSLPLEILLLISETSFCSAQAYTLIIASDHPTRCRLRGRIHSLSFADGEEDEDEENEAHLPIISAESAAALIGSCPELQSLQIIISSPRKQTISVRAALQFSRQRAMIGCGRDQATYTRWIDAAFPARRQRPLRVLRVPCVRGLPEGAFCHLLAQAGSGLEVLEVDTRLSVPLYGDRLLSAIGRCCPGLVELRLGVMGQLDYGQLGPCTLLRRLGVNHDPLGTLDGLLAGLPGIEELALDEVWGLRLPGFLGQGRPALRRLSIPRLLGDCGPLALHRGLESLSMRIPTEQAGALALAGALAGWRQTLRHLALGGCQAPGPELLEAIAGLAALRSLDLPTDGWTCLPATLVALCGRLEQVGLSAEPAAGPVEGTTLTLPRACDVRLDFELTGTWTIAGPQMEILRLPRSNGSCGGTGPLHIRLETPLLQRIEGLHPLCTLTLLAPMPALGDLSCAGPAVLAPLCAELCASVRVVEHLFCPTLALLADLVAGRLAPRIAVLWGIQTAERFPTAYRLVAAPGLSILYMDCVDEFEARVERLDLAAPGLTKLRFRCNQIATLGLAECPRLARLYLSAGAHACDLVTSPEAPLRAVDTTRCPLLTRGSLLGLLAAHRETLREVRLTAANVARYWDELAEALGRLARLRTLQVVDFRAPSAWLASPVLAVLDLAAGWVPERDGQQVALRLACPRLEELALEDSVDIIGGHPWPYLVAAPERVLATDTAG</sequence>
<dbReference type="EMBL" id="JAPMOS010000016">
    <property type="protein sequence ID" value="KAJ4459859.1"/>
    <property type="molecule type" value="Genomic_DNA"/>
</dbReference>
<evidence type="ECO:0000313" key="3">
    <source>
        <dbReference type="Proteomes" id="UP001141327"/>
    </source>
</evidence>
<evidence type="ECO:0000313" key="2">
    <source>
        <dbReference type="EMBL" id="KAJ4459859.1"/>
    </source>
</evidence>
<gene>
    <name evidence="2" type="ORF">PAPYR_3911</name>
</gene>
<dbReference type="SUPFAM" id="SSF52047">
    <property type="entry name" value="RNI-like"/>
    <property type="match status" value="2"/>
</dbReference>
<keyword evidence="1" id="KW-0732">Signal</keyword>
<organism evidence="2 3">
    <name type="scientific">Paratrimastix pyriformis</name>
    <dbReference type="NCBI Taxonomy" id="342808"/>
    <lineage>
        <taxon>Eukaryota</taxon>
        <taxon>Metamonada</taxon>
        <taxon>Preaxostyla</taxon>
        <taxon>Paratrimastigidae</taxon>
        <taxon>Paratrimastix</taxon>
    </lineage>
</organism>
<dbReference type="PANTHER" id="PTHR13318:SF190">
    <property type="entry name" value="PARTNER OF PAIRED, ISOFORM B"/>
    <property type="match status" value="1"/>
</dbReference>
<dbReference type="PANTHER" id="PTHR13318">
    <property type="entry name" value="PARTNER OF PAIRED, ISOFORM B-RELATED"/>
    <property type="match status" value="1"/>
</dbReference>
<feature type="chain" id="PRO_5046458707" evidence="1">
    <location>
        <begin position="29"/>
        <end position="732"/>
    </location>
</feature>
<dbReference type="InterPro" id="IPR032675">
    <property type="entry name" value="LRR_dom_sf"/>
</dbReference>
<proteinExistence type="predicted"/>
<name>A0ABQ8UR75_9EUKA</name>
<dbReference type="Gene3D" id="3.80.10.10">
    <property type="entry name" value="Ribonuclease Inhibitor"/>
    <property type="match status" value="1"/>
</dbReference>